<protein>
    <submittedName>
        <fullName evidence="2">Uncharacterized protein</fullName>
    </submittedName>
</protein>
<comment type="caution">
    <text evidence="2">The sequence shown here is derived from an EMBL/GenBank/DDBJ whole genome shotgun (WGS) entry which is preliminary data.</text>
</comment>
<dbReference type="EMBL" id="ASPP01003571">
    <property type="protein sequence ID" value="ETO33227.1"/>
    <property type="molecule type" value="Genomic_DNA"/>
</dbReference>
<sequence>FLERQIKQYDYDITQFIKRIHRNICSIMIIHLYLKNVKEAQRVFNETSEKYAVHGKTPEWTLANNLLAVFEKADAQGLENVKKSGDLGLYLINAVSRLATSLNMTDIHPSEKQAKIEKEEIKEEAKEAVTEDVLKSEAQHFQVDETGVPDMNQDFMFDAQDAPNTSQNDPQNDTQNGPQNDSQNGPQNDSQNESKTAES</sequence>
<accession>X6P6I2</accession>
<feature type="non-terminal residue" evidence="2">
    <location>
        <position position="1"/>
    </location>
</feature>
<dbReference type="Gene3D" id="1.25.40.10">
    <property type="entry name" value="Tetratricopeptide repeat domain"/>
    <property type="match status" value="1"/>
</dbReference>
<reference evidence="2 3" key="1">
    <citation type="journal article" date="2013" name="Curr. Biol.">
        <title>The Genome of the Foraminiferan Reticulomyxa filosa.</title>
        <authorList>
            <person name="Glockner G."/>
            <person name="Hulsmann N."/>
            <person name="Schleicher M."/>
            <person name="Noegel A.A."/>
            <person name="Eichinger L."/>
            <person name="Gallinger C."/>
            <person name="Pawlowski J."/>
            <person name="Sierra R."/>
            <person name="Euteneuer U."/>
            <person name="Pillet L."/>
            <person name="Moustafa A."/>
            <person name="Platzer M."/>
            <person name="Groth M."/>
            <person name="Szafranski K."/>
            <person name="Schliwa M."/>
        </authorList>
    </citation>
    <scope>NUCLEOTIDE SEQUENCE [LARGE SCALE GENOMIC DNA]</scope>
</reference>
<gene>
    <name evidence="2" type="ORF">RFI_03880</name>
</gene>
<evidence type="ECO:0000313" key="3">
    <source>
        <dbReference type="Proteomes" id="UP000023152"/>
    </source>
</evidence>
<organism evidence="2 3">
    <name type="scientific">Reticulomyxa filosa</name>
    <dbReference type="NCBI Taxonomy" id="46433"/>
    <lineage>
        <taxon>Eukaryota</taxon>
        <taxon>Sar</taxon>
        <taxon>Rhizaria</taxon>
        <taxon>Retaria</taxon>
        <taxon>Foraminifera</taxon>
        <taxon>Monothalamids</taxon>
        <taxon>Reticulomyxidae</taxon>
        <taxon>Reticulomyxa</taxon>
    </lineage>
</organism>
<evidence type="ECO:0000313" key="2">
    <source>
        <dbReference type="EMBL" id="ETO33227.1"/>
    </source>
</evidence>
<evidence type="ECO:0000256" key="1">
    <source>
        <dbReference type="SAM" id="MobiDB-lite"/>
    </source>
</evidence>
<feature type="region of interest" description="Disordered" evidence="1">
    <location>
        <begin position="143"/>
        <end position="199"/>
    </location>
</feature>
<name>X6P6I2_RETFI</name>
<dbReference type="InterPro" id="IPR011990">
    <property type="entry name" value="TPR-like_helical_dom_sf"/>
</dbReference>
<proteinExistence type="predicted"/>
<feature type="compositionally biased region" description="Polar residues" evidence="1">
    <location>
        <begin position="162"/>
        <end position="199"/>
    </location>
</feature>
<dbReference type="Proteomes" id="UP000023152">
    <property type="component" value="Unassembled WGS sequence"/>
</dbReference>
<keyword evidence="3" id="KW-1185">Reference proteome</keyword>
<dbReference type="AlphaFoldDB" id="X6P6I2"/>